<dbReference type="AlphaFoldDB" id="A0A174MH26"/>
<dbReference type="EMBL" id="CYZT01000325">
    <property type="protein sequence ID" value="CUP34666.1"/>
    <property type="molecule type" value="Genomic_DNA"/>
</dbReference>
<evidence type="ECO:0000313" key="1">
    <source>
        <dbReference type="EMBL" id="CUP34666.1"/>
    </source>
</evidence>
<evidence type="ECO:0000313" key="2">
    <source>
        <dbReference type="Proteomes" id="UP000095746"/>
    </source>
</evidence>
<reference evidence="1 2" key="1">
    <citation type="submission" date="2015-09" db="EMBL/GenBank/DDBJ databases">
        <authorList>
            <consortium name="Pathogen Informatics"/>
        </authorList>
    </citation>
    <scope>NUCLEOTIDE SEQUENCE [LARGE SCALE GENOMIC DNA]</scope>
    <source>
        <strain evidence="1 2">2789STDY5608854</strain>
    </source>
</reference>
<proteinExistence type="predicted"/>
<gene>
    <name evidence="1" type="ORF">ERS852411_03018</name>
</gene>
<protein>
    <submittedName>
        <fullName evidence="1">Uncharacterized protein</fullName>
    </submittedName>
</protein>
<sequence length="42" mass="4820">MLILTETGFQVHYDHYEVGLSDNDFLPVTNKAGESYRYLALV</sequence>
<name>A0A174MH26_FLAPL</name>
<accession>A0A174MH26</accession>
<dbReference type="Proteomes" id="UP000095746">
    <property type="component" value="Unassembled WGS sequence"/>
</dbReference>
<organism evidence="1 2">
    <name type="scientific">Flavonifractor plautii</name>
    <name type="common">Fusobacterium plautii</name>
    <dbReference type="NCBI Taxonomy" id="292800"/>
    <lineage>
        <taxon>Bacteria</taxon>
        <taxon>Bacillati</taxon>
        <taxon>Bacillota</taxon>
        <taxon>Clostridia</taxon>
        <taxon>Eubacteriales</taxon>
        <taxon>Oscillospiraceae</taxon>
        <taxon>Flavonifractor</taxon>
    </lineage>
</organism>